<feature type="active site" evidence="16">
    <location>
        <position position="105"/>
    </location>
</feature>
<comment type="subcellular location">
    <subcellularLocation>
        <location evidence="1 16">Cytoplasm</location>
    </subcellularLocation>
</comment>
<feature type="region of interest" description="Disordered" evidence="17">
    <location>
        <begin position="360"/>
        <end position="381"/>
    </location>
</feature>
<dbReference type="EC" id="2.7.7.7" evidence="16"/>
<organism evidence="19 20">
    <name type="scientific">Pseudonocardia kunmingensis</name>
    <dbReference type="NCBI Taxonomy" id="630975"/>
    <lineage>
        <taxon>Bacteria</taxon>
        <taxon>Bacillati</taxon>
        <taxon>Actinomycetota</taxon>
        <taxon>Actinomycetes</taxon>
        <taxon>Pseudonocardiales</taxon>
        <taxon>Pseudonocardiaceae</taxon>
        <taxon>Pseudonocardia</taxon>
    </lineage>
</organism>
<dbReference type="GO" id="GO:0006261">
    <property type="term" value="P:DNA-templated DNA replication"/>
    <property type="evidence" value="ECO:0007669"/>
    <property type="project" value="UniProtKB-UniRule"/>
</dbReference>
<evidence type="ECO:0000313" key="19">
    <source>
        <dbReference type="EMBL" id="TQM14170.1"/>
    </source>
</evidence>
<dbReference type="AlphaFoldDB" id="A0A543DXV9"/>
<comment type="function">
    <text evidence="14 16">Poorly processive, error-prone DNA polymerase involved in untargeted mutagenesis. Copies undamaged DNA at stalled replication forks, which arise in vivo from mismatched or misaligned primer ends. These misaligned primers can be extended by PolIV. Exhibits no 3'-5' exonuclease (proofreading) activity. May be involved in translesional synthesis, in conjunction with the beta clamp from PolIII.</text>
</comment>
<keyword evidence="8 16" id="KW-0479">Metal-binding</keyword>
<dbReference type="GO" id="GO:0005829">
    <property type="term" value="C:cytosol"/>
    <property type="evidence" value="ECO:0007669"/>
    <property type="project" value="TreeGrafter"/>
</dbReference>
<dbReference type="GO" id="GO:0000287">
    <property type="term" value="F:magnesium ion binding"/>
    <property type="evidence" value="ECO:0007669"/>
    <property type="project" value="UniProtKB-UniRule"/>
</dbReference>
<evidence type="ECO:0000256" key="15">
    <source>
        <dbReference type="ARBA" id="ARBA00049244"/>
    </source>
</evidence>
<feature type="binding site" evidence="16">
    <location>
        <position position="104"/>
    </location>
    <ligand>
        <name>Mg(2+)</name>
        <dbReference type="ChEBI" id="CHEBI:18420"/>
    </ligand>
</feature>
<keyword evidence="3 16" id="KW-0515">Mutator protein</keyword>
<evidence type="ECO:0000256" key="3">
    <source>
        <dbReference type="ARBA" id="ARBA00022457"/>
    </source>
</evidence>
<dbReference type="InterPro" id="IPR050116">
    <property type="entry name" value="DNA_polymerase-Y"/>
</dbReference>
<dbReference type="PANTHER" id="PTHR11076">
    <property type="entry name" value="DNA REPAIR POLYMERASE UMUC / TRANSFERASE FAMILY MEMBER"/>
    <property type="match status" value="1"/>
</dbReference>
<keyword evidence="12 16" id="KW-0238">DNA-binding</keyword>
<dbReference type="EMBL" id="VFPA01000001">
    <property type="protein sequence ID" value="TQM14170.1"/>
    <property type="molecule type" value="Genomic_DNA"/>
</dbReference>
<comment type="catalytic activity">
    <reaction evidence="15 16">
        <text>DNA(n) + a 2'-deoxyribonucleoside 5'-triphosphate = DNA(n+1) + diphosphate</text>
        <dbReference type="Rhea" id="RHEA:22508"/>
        <dbReference type="Rhea" id="RHEA-COMP:17339"/>
        <dbReference type="Rhea" id="RHEA-COMP:17340"/>
        <dbReference type="ChEBI" id="CHEBI:33019"/>
        <dbReference type="ChEBI" id="CHEBI:61560"/>
        <dbReference type="ChEBI" id="CHEBI:173112"/>
        <dbReference type="EC" id="2.7.7.7"/>
    </reaction>
</comment>
<proteinExistence type="inferred from homology"/>
<dbReference type="InterPro" id="IPR043502">
    <property type="entry name" value="DNA/RNA_pol_sf"/>
</dbReference>
<feature type="compositionally biased region" description="Low complexity" evidence="17">
    <location>
        <begin position="360"/>
        <end position="375"/>
    </location>
</feature>
<dbReference type="Gene3D" id="3.40.1170.60">
    <property type="match status" value="1"/>
</dbReference>
<keyword evidence="7 16" id="KW-0235">DNA replication</keyword>
<dbReference type="GO" id="GO:0042276">
    <property type="term" value="P:error-prone translesion synthesis"/>
    <property type="evidence" value="ECO:0007669"/>
    <property type="project" value="TreeGrafter"/>
</dbReference>
<dbReference type="CDD" id="cd03586">
    <property type="entry name" value="PolY_Pol_IV_kappa"/>
    <property type="match status" value="1"/>
</dbReference>
<dbReference type="PROSITE" id="PS50173">
    <property type="entry name" value="UMUC"/>
    <property type="match status" value="1"/>
</dbReference>
<keyword evidence="5 16" id="KW-0808">Transferase</keyword>
<evidence type="ECO:0000256" key="13">
    <source>
        <dbReference type="ARBA" id="ARBA00023204"/>
    </source>
</evidence>
<keyword evidence="10 16" id="KW-0460">Magnesium</keyword>
<keyword evidence="4 16" id="KW-0963">Cytoplasm</keyword>
<dbReference type="NCBIfam" id="NF002882">
    <property type="entry name" value="PRK03348.1"/>
    <property type="match status" value="1"/>
</dbReference>
<protein>
    <recommendedName>
        <fullName evidence="16">DNA polymerase IV</fullName>
        <shortName evidence="16">Pol IV</shortName>
        <ecNumber evidence="16">2.7.7.7</ecNumber>
    </recommendedName>
</protein>
<dbReference type="FunFam" id="1.10.150.20:FF:000068">
    <property type="entry name" value="DNA polymerase IV"/>
    <property type="match status" value="1"/>
</dbReference>
<dbReference type="InterPro" id="IPR053848">
    <property type="entry name" value="IMS_HHH_1"/>
</dbReference>
<dbReference type="InterPro" id="IPR001126">
    <property type="entry name" value="UmuC"/>
</dbReference>
<dbReference type="NCBIfam" id="NF002677">
    <property type="entry name" value="PRK02406.1"/>
    <property type="match status" value="1"/>
</dbReference>
<comment type="caution">
    <text evidence="19">The sequence shown here is derived from an EMBL/GenBank/DDBJ whole genome shotgun (WGS) entry which is preliminary data.</text>
</comment>
<dbReference type="InterPro" id="IPR022880">
    <property type="entry name" value="DNApol_IV"/>
</dbReference>
<evidence type="ECO:0000256" key="10">
    <source>
        <dbReference type="ARBA" id="ARBA00022842"/>
    </source>
</evidence>
<dbReference type="GO" id="GO:0003887">
    <property type="term" value="F:DNA-directed DNA polymerase activity"/>
    <property type="evidence" value="ECO:0007669"/>
    <property type="project" value="UniProtKB-UniRule"/>
</dbReference>
<dbReference type="InterPro" id="IPR017961">
    <property type="entry name" value="DNA_pol_Y-fam_little_finger"/>
</dbReference>
<dbReference type="Gene3D" id="1.10.150.20">
    <property type="entry name" value="5' to 3' exonuclease, C-terminal subdomain"/>
    <property type="match status" value="1"/>
</dbReference>
<dbReference type="Proteomes" id="UP000315677">
    <property type="component" value="Unassembled WGS sequence"/>
</dbReference>
<dbReference type="Gene3D" id="3.30.70.270">
    <property type="match status" value="1"/>
</dbReference>
<dbReference type="RefSeq" id="WP_281288550.1">
    <property type="nucleotide sequence ID" value="NZ_VFPA01000001.1"/>
</dbReference>
<keyword evidence="11 16" id="KW-0239">DNA-directed DNA polymerase</keyword>
<feature type="binding site" evidence="16">
    <location>
        <position position="10"/>
    </location>
    <ligand>
        <name>Mg(2+)</name>
        <dbReference type="ChEBI" id="CHEBI:18420"/>
    </ligand>
</feature>
<evidence type="ECO:0000256" key="2">
    <source>
        <dbReference type="ARBA" id="ARBA00010945"/>
    </source>
</evidence>
<dbReference type="Gene3D" id="3.30.1490.100">
    <property type="entry name" value="DNA polymerase, Y-family, little finger domain"/>
    <property type="match status" value="1"/>
</dbReference>
<evidence type="ECO:0000256" key="1">
    <source>
        <dbReference type="ARBA" id="ARBA00004496"/>
    </source>
</evidence>
<evidence type="ECO:0000256" key="6">
    <source>
        <dbReference type="ARBA" id="ARBA00022695"/>
    </source>
</evidence>
<dbReference type="InterPro" id="IPR043128">
    <property type="entry name" value="Rev_trsase/Diguanyl_cyclase"/>
</dbReference>
<dbReference type="Pfam" id="PF00817">
    <property type="entry name" value="IMS"/>
    <property type="match status" value="1"/>
</dbReference>
<dbReference type="GO" id="GO:0003684">
    <property type="term" value="F:damaged DNA binding"/>
    <property type="evidence" value="ECO:0007669"/>
    <property type="project" value="InterPro"/>
</dbReference>
<evidence type="ECO:0000256" key="16">
    <source>
        <dbReference type="HAMAP-Rule" id="MF_01113"/>
    </source>
</evidence>
<evidence type="ECO:0000256" key="7">
    <source>
        <dbReference type="ARBA" id="ARBA00022705"/>
    </source>
</evidence>
<keyword evidence="13 16" id="KW-0234">DNA repair</keyword>
<dbReference type="Pfam" id="PF21999">
    <property type="entry name" value="IMS_HHH_1"/>
    <property type="match status" value="1"/>
</dbReference>
<evidence type="ECO:0000256" key="9">
    <source>
        <dbReference type="ARBA" id="ARBA00022763"/>
    </source>
</evidence>
<feature type="site" description="Substrate discrimination" evidence="16">
    <location>
        <position position="15"/>
    </location>
</feature>
<evidence type="ECO:0000256" key="14">
    <source>
        <dbReference type="ARBA" id="ARBA00025589"/>
    </source>
</evidence>
<evidence type="ECO:0000256" key="17">
    <source>
        <dbReference type="SAM" id="MobiDB-lite"/>
    </source>
</evidence>
<keyword evidence="9 16" id="KW-0227">DNA damage</keyword>
<dbReference type="SUPFAM" id="SSF56672">
    <property type="entry name" value="DNA/RNA polymerases"/>
    <property type="match status" value="1"/>
</dbReference>
<keyword evidence="6 16" id="KW-0548">Nucleotidyltransferase</keyword>
<reference evidence="19 20" key="1">
    <citation type="submission" date="2019-06" db="EMBL/GenBank/DDBJ databases">
        <title>Sequencing the genomes of 1000 actinobacteria strains.</title>
        <authorList>
            <person name="Klenk H.-P."/>
        </authorList>
    </citation>
    <scope>NUCLEOTIDE SEQUENCE [LARGE SCALE GENOMIC DNA]</scope>
    <source>
        <strain evidence="19 20">DSM 45301</strain>
    </source>
</reference>
<evidence type="ECO:0000259" key="18">
    <source>
        <dbReference type="PROSITE" id="PS50173"/>
    </source>
</evidence>
<dbReference type="GO" id="GO:0009432">
    <property type="term" value="P:SOS response"/>
    <property type="evidence" value="ECO:0007669"/>
    <property type="project" value="TreeGrafter"/>
</dbReference>
<accession>A0A543DXV9</accession>
<dbReference type="PANTHER" id="PTHR11076:SF33">
    <property type="entry name" value="DNA POLYMERASE KAPPA"/>
    <property type="match status" value="1"/>
</dbReference>
<comment type="cofactor">
    <cofactor evidence="16">
        <name>Mg(2+)</name>
        <dbReference type="ChEBI" id="CHEBI:18420"/>
    </cofactor>
    <text evidence="16">Binds 2 magnesium ions per subunit.</text>
</comment>
<evidence type="ECO:0000313" key="20">
    <source>
        <dbReference type="Proteomes" id="UP000315677"/>
    </source>
</evidence>
<sequence length="440" mass="45888">MGARWVLHLDMDAFFAASEQLTRPTLRERPVLVGGLGPRAVVAGASYQARVFGARSAMPMGQARRLCPHAVVLPARFALYQALSARVMAVLADASPVLEPVSIDEAFLEPPALAGAPAAEVERFAARLRADVRAATGLPASVGAGSGKQLAKIASELAKPDGMRVVAPAQEREVLGPLPVRSLWGVGPVAEAGLHKLGVRTIGELAAMDLREVHGLLGTAIGTELHRLARGIDERPVAPRGTAKQVSAETTFDTDLTAMTAVHDAVTRMTEAAHRRLVASGRAARTVTVKVRSADFTTSSRSETAAYASSDLGAFTSVAQRLARAAVPEGGVRLIGVSLAGLTDDPPPALFEALMPAPDAPAAVEEPPSAVAEPAADPERPWRPGDDVAHAEFGHGWVQGAGHGRVTVRFETRSTGPGRAHTFAAEDAALTRADPLASLD</sequence>
<dbReference type="Pfam" id="PF11799">
    <property type="entry name" value="IMS_C"/>
    <property type="match status" value="1"/>
</dbReference>
<gene>
    <name evidence="16" type="primary">dinB</name>
    <name evidence="19" type="ORF">FB558_0928</name>
</gene>
<evidence type="ECO:0000256" key="12">
    <source>
        <dbReference type="ARBA" id="ARBA00023125"/>
    </source>
</evidence>
<comment type="subunit">
    <text evidence="16">Monomer.</text>
</comment>
<evidence type="ECO:0000256" key="8">
    <source>
        <dbReference type="ARBA" id="ARBA00022723"/>
    </source>
</evidence>
<dbReference type="HAMAP" id="MF_01113">
    <property type="entry name" value="DNApol_IV"/>
    <property type="match status" value="1"/>
</dbReference>
<evidence type="ECO:0000256" key="4">
    <source>
        <dbReference type="ARBA" id="ARBA00022490"/>
    </source>
</evidence>
<evidence type="ECO:0000256" key="11">
    <source>
        <dbReference type="ARBA" id="ARBA00022932"/>
    </source>
</evidence>
<dbReference type="InterPro" id="IPR036775">
    <property type="entry name" value="DNA_pol_Y-fam_lit_finger_sf"/>
</dbReference>
<dbReference type="SUPFAM" id="SSF100879">
    <property type="entry name" value="Lesion bypass DNA polymerase (Y-family), little finger domain"/>
    <property type="match status" value="1"/>
</dbReference>
<name>A0A543DXV9_9PSEU</name>
<keyword evidence="20" id="KW-1185">Reference proteome</keyword>
<feature type="domain" description="UmuC" evidence="18">
    <location>
        <begin position="6"/>
        <end position="187"/>
    </location>
</feature>
<dbReference type="GO" id="GO:0006281">
    <property type="term" value="P:DNA repair"/>
    <property type="evidence" value="ECO:0007669"/>
    <property type="project" value="UniProtKB-UniRule"/>
</dbReference>
<evidence type="ECO:0000256" key="5">
    <source>
        <dbReference type="ARBA" id="ARBA00022679"/>
    </source>
</evidence>
<comment type="similarity">
    <text evidence="2 16">Belongs to the DNA polymerase type-Y family.</text>
</comment>